<dbReference type="GO" id="GO:0004563">
    <property type="term" value="F:beta-N-acetylhexosaminidase activity"/>
    <property type="evidence" value="ECO:0007669"/>
    <property type="project" value="UniProtKB-ARBA"/>
</dbReference>
<dbReference type="Proteomes" id="UP000298468">
    <property type="component" value="Unassembled WGS sequence"/>
</dbReference>
<sequence>MESYADRAPHLSNSSPNPCPLSGAKARATLSGPSISVRAATSTLERCYQVCGPAVPPKGSSPTRLSFSVQLVLHLTDDQGWHLHIDSWPELTGIGASTSVDGVSGGFY</sequence>
<dbReference type="OrthoDB" id="9763537at2"/>
<dbReference type="EMBL" id="SOHM01000042">
    <property type="protein sequence ID" value="TFD84000.1"/>
    <property type="molecule type" value="Genomic_DNA"/>
</dbReference>
<feature type="compositionally biased region" description="Low complexity" evidence="3">
    <location>
        <begin position="10"/>
        <end position="22"/>
    </location>
</feature>
<dbReference type="InterPro" id="IPR017853">
    <property type="entry name" value="GH"/>
</dbReference>
<evidence type="ECO:0000259" key="4">
    <source>
        <dbReference type="Pfam" id="PF00728"/>
    </source>
</evidence>
<proteinExistence type="inferred from homology"/>
<comment type="caution">
    <text evidence="5">The sequence shown here is derived from an EMBL/GenBank/DDBJ whole genome shotgun (WGS) entry which is preliminary data.</text>
</comment>
<comment type="similarity">
    <text evidence="1">Belongs to the glycosyl hydrolase 20 family.</text>
</comment>
<name>A0A4R9BGJ1_9MICO</name>
<dbReference type="SUPFAM" id="SSF51445">
    <property type="entry name" value="(Trans)glycosidases"/>
    <property type="match status" value="1"/>
</dbReference>
<accession>A0A4R9BGJ1</accession>
<protein>
    <recommendedName>
        <fullName evidence="4">Glycoside hydrolase family 20 catalytic domain-containing protein</fullName>
    </recommendedName>
</protein>
<evidence type="ECO:0000256" key="3">
    <source>
        <dbReference type="SAM" id="MobiDB-lite"/>
    </source>
</evidence>
<evidence type="ECO:0000313" key="5">
    <source>
        <dbReference type="EMBL" id="TFD84000.1"/>
    </source>
</evidence>
<dbReference type="Pfam" id="PF00728">
    <property type="entry name" value="Glyco_hydro_20"/>
    <property type="match status" value="1"/>
</dbReference>
<dbReference type="InterPro" id="IPR015883">
    <property type="entry name" value="Glyco_hydro_20_cat"/>
</dbReference>
<reference evidence="5 6" key="1">
    <citation type="submission" date="2019-03" db="EMBL/GenBank/DDBJ databases">
        <title>Genomics of glacier-inhabiting Cryobacterium strains.</title>
        <authorList>
            <person name="Liu Q."/>
            <person name="Xin Y.-H."/>
        </authorList>
    </citation>
    <scope>NUCLEOTIDE SEQUENCE [LARGE SCALE GENOMIC DNA]</scope>
    <source>
        <strain evidence="5 6">Sr59</strain>
    </source>
</reference>
<evidence type="ECO:0000256" key="1">
    <source>
        <dbReference type="ARBA" id="ARBA00006285"/>
    </source>
</evidence>
<keyword evidence="2" id="KW-0378">Hydrolase</keyword>
<keyword evidence="6" id="KW-1185">Reference proteome</keyword>
<feature type="domain" description="Glycoside hydrolase family 20 catalytic" evidence="4">
    <location>
        <begin position="71"/>
        <end position="101"/>
    </location>
</feature>
<dbReference type="AlphaFoldDB" id="A0A4R9BGJ1"/>
<organism evidence="5 6">
    <name type="scientific">Cryobacterium lactosi</name>
    <dbReference type="NCBI Taxonomy" id="1259202"/>
    <lineage>
        <taxon>Bacteria</taxon>
        <taxon>Bacillati</taxon>
        <taxon>Actinomycetota</taxon>
        <taxon>Actinomycetes</taxon>
        <taxon>Micrococcales</taxon>
        <taxon>Microbacteriaceae</taxon>
        <taxon>Cryobacterium</taxon>
    </lineage>
</organism>
<dbReference type="RefSeq" id="WP_134642541.1">
    <property type="nucleotide sequence ID" value="NZ_SOHM01000042.1"/>
</dbReference>
<gene>
    <name evidence="5" type="ORF">E3T61_19685</name>
</gene>
<evidence type="ECO:0000256" key="2">
    <source>
        <dbReference type="ARBA" id="ARBA00022801"/>
    </source>
</evidence>
<feature type="region of interest" description="Disordered" evidence="3">
    <location>
        <begin position="1"/>
        <end position="25"/>
    </location>
</feature>
<evidence type="ECO:0000313" key="6">
    <source>
        <dbReference type="Proteomes" id="UP000298468"/>
    </source>
</evidence>
<dbReference type="GO" id="GO:0005975">
    <property type="term" value="P:carbohydrate metabolic process"/>
    <property type="evidence" value="ECO:0007669"/>
    <property type="project" value="InterPro"/>
</dbReference>
<dbReference type="Gene3D" id="3.20.20.80">
    <property type="entry name" value="Glycosidases"/>
    <property type="match status" value="1"/>
</dbReference>